<feature type="chain" id="PRO_5022758884" description="Effector family protein Eff1" evidence="1">
    <location>
        <begin position="30"/>
        <end position="400"/>
    </location>
</feature>
<keyword evidence="3" id="KW-1185">Reference proteome</keyword>
<reference evidence="2 3" key="1">
    <citation type="submission" date="2018-03" db="EMBL/GenBank/DDBJ databases">
        <authorList>
            <person name="Guldener U."/>
        </authorList>
    </citation>
    <scope>NUCLEOTIDE SEQUENCE [LARGE SCALE GENOMIC DNA]</scope>
    <source>
        <strain evidence="2 3">NBRC100155</strain>
    </source>
</reference>
<evidence type="ECO:0000256" key="1">
    <source>
        <dbReference type="SAM" id="SignalP"/>
    </source>
</evidence>
<protein>
    <recommendedName>
        <fullName evidence="4">Effector family protein Eff1</fullName>
    </recommendedName>
</protein>
<gene>
    <name evidence="2" type="ORF">UTRI_04537</name>
</gene>
<sequence length="400" mass="45566">MKLIRLLGFAYVAVFGSMLLLSHCCTAAGSPGNEIEEVGPSSRDRTITWEIPRIDFVDPSKIPPEQTPKMANQFRALDYIKYLKTEKINGLKELTPAARHEVYGRVAFYRGVPIYNKFTQLETVEQALKDYKAVYIVDPESNQGRKIKFGLARPNDPPGTEILVQELVPDLDRVMSLYKPDTNLIILQNYVANRHAIDEPERDTLYLPHARGQPIIVDDDLGHMLHASNNRPGSFYYKGSDQQYISVVPRGREMYRSITSEEKKEIERVLEEHKAASQQFGDQLASVLHGRPIPLDDWNKSSRMRKKVPLSEYPRFDKGNPLERESLVDALQRQGRLRFYLEDSQGGRVGYKVKVKNAGASGGEAMRLSIKKLSSVERLVEKATQRAHSILRKFPHLNTF</sequence>
<proteinExistence type="predicted"/>
<dbReference type="AlphaFoldDB" id="A0A5C3EHI0"/>
<keyword evidence="1" id="KW-0732">Signal</keyword>
<evidence type="ECO:0000313" key="2">
    <source>
        <dbReference type="EMBL" id="SPO28659.1"/>
    </source>
</evidence>
<name>A0A5C3EHI0_9BASI</name>
<evidence type="ECO:0008006" key="4">
    <source>
        <dbReference type="Google" id="ProtNLM"/>
    </source>
</evidence>
<dbReference type="EMBL" id="OOIN01000024">
    <property type="protein sequence ID" value="SPO28659.1"/>
    <property type="molecule type" value="Genomic_DNA"/>
</dbReference>
<feature type="signal peptide" evidence="1">
    <location>
        <begin position="1"/>
        <end position="29"/>
    </location>
</feature>
<organism evidence="2 3">
    <name type="scientific">Ustilago trichophora</name>
    <dbReference type="NCBI Taxonomy" id="86804"/>
    <lineage>
        <taxon>Eukaryota</taxon>
        <taxon>Fungi</taxon>
        <taxon>Dikarya</taxon>
        <taxon>Basidiomycota</taxon>
        <taxon>Ustilaginomycotina</taxon>
        <taxon>Ustilaginomycetes</taxon>
        <taxon>Ustilaginales</taxon>
        <taxon>Ustilaginaceae</taxon>
        <taxon>Ustilago</taxon>
    </lineage>
</organism>
<dbReference type="OrthoDB" id="2543616at2759"/>
<dbReference type="Proteomes" id="UP000324022">
    <property type="component" value="Unassembled WGS sequence"/>
</dbReference>
<accession>A0A5C3EHI0</accession>
<evidence type="ECO:0000313" key="3">
    <source>
        <dbReference type="Proteomes" id="UP000324022"/>
    </source>
</evidence>